<dbReference type="SUPFAM" id="SSF53756">
    <property type="entry name" value="UDP-Glycosyltransferase/glycogen phosphorylase"/>
    <property type="match status" value="1"/>
</dbReference>
<dbReference type="RefSeq" id="WP_228233917.1">
    <property type="nucleotide sequence ID" value="NZ_ARXL01000015.1"/>
</dbReference>
<dbReference type="Pfam" id="PF13439">
    <property type="entry name" value="Glyco_transf_4"/>
    <property type="match status" value="1"/>
</dbReference>
<dbReference type="EMBL" id="JAJGNA010000010">
    <property type="protein sequence ID" value="MCC4308926.1"/>
    <property type="molecule type" value="Genomic_DNA"/>
</dbReference>
<gene>
    <name evidence="3" type="ORF">LL252_10125</name>
</gene>
<comment type="caution">
    <text evidence="3">The sequence shown here is derived from an EMBL/GenBank/DDBJ whole genome shotgun (WGS) entry which is preliminary data.</text>
</comment>
<dbReference type="Proteomes" id="UP001108027">
    <property type="component" value="Unassembled WGS sequence"/>
</dbReference>
<organism evidence="3 4">
    <name type="scientific">Alloalcanivorax marinus</name>
    <dbReference type="NCBI Taxonomy" id="1177169"/>
    <lineage>
        <taxon>Bacteria</taxon>
        <taxon>Pseudomonadati</taxon>
        <taxon>Pseudomonadota</taxon>
        <taxon>Gammaproteobacteria</taxon>
        <taxon>Oceanospirillales</taxon>
        <taxon>Alcanivoracaceae</taxon>
        <taxon>Alloalcanivorax</taxon>
    </lineage>
</organism>
<dbReference type="AlphaFoldDB" id="A0A9Q3YNN8"/>
<dbReference type="Pfam" id="PF00534">
    <property type="entry name" value="Glycos_transf_1"/>
    <property type="match status" value="1"/>
</dbReference>
<evidence type="ECO:0000259" key="1">
    <source>
        <dbReference type="Pfam" id="PF00534"/>
    </source>
</evidence>
<protein>
    <submittedName>
        <fullName evidence="3">Glycosyltransferase family 4 protein</fullName>
    </submittedName>
</protein>
<evidence type="ECO:0000313" key="4">
    <source>
        <dbReference type="Proteomes" id="UP001108027"/>
    </source>
</evidence>
<evidence type="ECO:0000313" key="3">
    <source>
        <dbReference type="EMBL" id="MCC4308926.1"/>
    </source>
</evidence>
<evidence type="ECO:0000259" key="2">
    <source>
        <dbReference type="Pfam" id="PF13439"/>
    </source>
</evidence>
<dbReference type="GO" id="GO:0016757">
    <property type="term" value="F:glycosyltransferase activity"/>
    <property type="evidence" value="ECO:0007669"/>
    <property type="project" value="InterPro"/>
</dbReference>
<dbReference type="Gene3D" id="3.40.50.2000">
    <property type="entry name" value="Glycogen Phosphorylase B"/>
    <property type="match status" value="2"/>
</dbReference>
<name>A0A9Q3YNN8_9GAMM</name>
<dbReference type="CDD" id="cd03801">
    <property type="entry name" value="GT4_PimA-like"/>
    <property type="match status" value="1"/>
</dbReference>
<proteinExistence type="predicted"/>
<dbReference type="InterPro" id="IPR028098">
    <property type="entry name" value="Glyco_trans_4-like_N"/>
</dbReference>
<dbReference type="PANTHER" id="PTHR12526">
    <property type="entry name" value="GLYCOSYLTRANSFERASE"/>
    <property type="match status" value="1"/>
</dbReference>
<feature type="domain" description="Glycosyltransferase subfamily 4-like N-terminal" evidence="2">
    <location>
        <begin position="13"/>
        <end position="167"/>
    </location>
</feature>
<dbReference type="InterPro" id="IPR001296">
    <property type="entry name" value="Glyco_trans_1"/>
</dbReference>
<keyword evidence="4" id="KW-1185">Reference proteome</keyword>
<accession>A0A9Q3YNN8</accession>
<feature type="domain" description="Glycosyl transferase family 1" evidence="1">
    <location>
        <begin position="179"/>
        <end position="336"/>
    </location>
</feature>
<dbReference type="PANTHER" id="PTHR12526:SF641">
    <property type="entry name" value="LIPOPOLYSACCHARIDE CORE BIOSYNTHESIS PROTEIN RFAG"/>
    <property type="match status" value="1"/>
</dbReference>
<sequence>MKLAFLLFEYFPYGGLQRDMLAIAQAAVARGHQVTVFTRAWHGPAPEGPALETVPVGGASNHARDAAFAEAARARLTGFDRVVGFNKMPGLDWYYAADGCLADRYHGPKRWLPRYRSKLAMEAAVFEPDLSTGVLSISPRQRALYQRHYGTPDRRFVDLPPGIRRDRLLPEDFASRRARLRTELGVAETTPLLLFVGSGFRTKGLDRAIRALAGLGDDVRLFVVGDDDAGPYQRLAERLGMASRVRFMGGQDNVPDWLWSADLLLHPAYAENTGTVLLEAAIAGLPVLTTSACGYAGYIRDADMGAVLDDPTPAALTAAASRLLLQPRDQWRERGRTFAADADIYSLVDHAVDAIEARPHGAATAGESA</sequence>
<dbReference type="GO" id="GO:1901135">
    <property type="term" value="P:carbohydrate derivative metabolic process"/>
    <property type="evidence" value="ECO:0007669"/>
    <property type="project" value="UniProtKB-ARBA"/>
</dbReference>
<reference evidence="3" key="1">
    <citation type="submission" date="2021-10" db="EMBL/GenBank/DDBJ databases">
        <title>The diversity and Nitrogen Metabolism of Culturable Nitrate-Utilizing Bacteria Within the Oxygen Minimum Zone of the Changjiang (Yangtze River)Estuary.</title>
        <authorList>
            <person name="Zhang D."/>
            <person name="Zheng J."/>
            <person name="Liu S."/>
            <person name="He W."/>
        </authorList>
    </citation>
    <scope>NUCLEOTIDE SEQUENCE</scope>
    <source>
        <strain evidence="3">FXH-223</strain>
    </source>
</reference>